<evidence type="ECO:0000256" key="1">
    <source>
        <dbReference type="ARBA" id="ARBA00004141"/>
    </source>
</evidence>
<name>A0AAW2HS95_9NEOP</name>
<sequence length="497" mass="54893">MASNNALPKWRHLLLFSLLTLAECENQNQMGKSTRTKSRTQTRFEMSTEFFIVPSKNARVTTPEPYSSTNAAAAVVVTRKDCEGGCHKNRTMNPSYTSLKSGHLLREEGWVIPLMIFSTLTMMVIAGFEVFVLCKALRTIPSRRHLFLGQMLLLGLFLCAGLGAVVTMTPTAATCATVRFGAGLAFALVFSTLLVKNVFLISLNGGVYLPATYQALLLLFAVLIQLVAGVQWLVNSPPRTDSVKIEENPSSYHRRRLVVTADDLLVDVSPTIPICHTSYAEVLLSLAYVVFLIIFVSVLAIKSRGIRDNYREATYIGLSVGCVIPLWMIWSVTGLVLSERHKDACIGFGLVSTSAVIFLIMFMPKGRQLAAMGKDGVYVEDREDRFSSLTPAGSGYSPSFFHFKPVKYGVVGDVANATAQKTNPSAINTIGDRMTLVAAPPSYTRMYHYYPPAPAPYYPSFYPPRYPGGHDFYPKSTFTATRYHNQYFAAGINSLKR</sequence>
<keyword evidence="7" id="KW-0732">Signal</keyword>
<dbReference type="EMBL" id="JARGDH010000003">
    <property type="protein sequence ID" value="KAL0272348.1"/>
    <property type="molecule type" value="Genomic_DNA"/>
</dbReference>
<accession>A0AAW2HS95</accession>
<dbReference type="EMBL" id="JARGDH010000003">
    <property type="protein sequence ID" value="KAL0272351.1"/>
    <property type="molecule type" value="Genomic_DNA"/>
</dbReference>
<feature type="transmembrane region" description="Helical" evidence="6">
    <location>
        <begin position="282"/>
        <end position="301"/>
    </location>
</feature>
<dbReference type="PANTHER" id="PTHR24060">
    <property type="entry name" value="METABOTROPIC GLUTAMATE RECEPTOR"/>
    <property type="match status" value="1"/>
</dbReference>
<dbReference type="Pfam" id="PF00003">
    <property type="entry name" value="7tm_3"/>
    <property type="match status" value="1"/>
</dbReference>
<feature type="transmembrane region" description="Helical" evidence="6">
    <location>
        <begin position="180"/>
        <end position="203"/>
    </location>
</feature>
<protein>
    <recommendedName>
        <fullName evidence="8">G-protein coupled receptors family 3 profile domain-containing protein</fullName>
    </recommendedName>
</protein>
<evidence type="ECO:0000313" key="9">
    <source>
        <dbReference type="EMBL" id="KAL0272351.1"/>
    </source>
</evidence>
<feature type="signal peptide" evidence="7">
    <location>
        <begin position="1"/>
        <end position="24"/>
    </location>
</feature>
<dbReference type="EMBL" id="JARGDH010000003">
    <property type="protein sequence ID" value="KAL0272350.1"/>
    <property type="molecule type" value="Genomic_DNA"/>
</dbReference>
<dbReference type="GO" id="GO:0016020">
    <property type="term" value="C:membrane"/>
    <property type="evidence" value="ECO:0007669"/>
    <property type="project" value="UniProtKB-SubCell"/>
</dbReference>
<dbReference type="InterPro" id="IPR050726">
    <property type="entry name" value="mGluR"/>
</dbReference>
<keyword evidence="3 6" id="KW-1133">Transmembrane helix</keyword>
<comment type="caution">
    <text evidence="9">The sequence shown here is derived from an EMBL/GenBank/DDBJ whole genome shotgun (WGS) entry which is preliminary data.</text>
</comment>
<feature type="transmembrane region" description="Helical" evidence="6">
    <location>
        <begin position="344"/>
        <end position="364"/>
    </location>
</feature>
<comment type="subcellular location">
    <subcellularLocation>
        <location evidence="1">Membrane</location>
        <topology evidence="1">Multi-pass membrane protein</topology>
    </subcellularLocation>
</comment>
<proteinExistence type="predicted"/>
<feature type="chain" id="PRO_5044477014" description="G-protein coupled receptors family 3 profile domain-containing protein" evidence="7">
    <location>
        <begin position="25"/>
        <end position="497"/>
    </location>
</feature>
<evidence type="ECO:0000256" key="3">
    <source>
        <dbReference type="ARBA" id="ARBA00022989"/>
    </source>
</evidence>
<evidence type="ECO:0000256" key="6">
    <source>
        <dbReference type="SAM" id="Phobius"/>
    </source>
</evidence>
<evidence type="ECO:0000259" key="8">
    <source>
        <dbReference type="PROSITE" id="PS50259"/>
    </source>
</evidence>
<feature type="transmembrane region" description="Helical" evidence="6">
    <location>
        <begin position="215"/>
        <end position="234"/>
    </location>
</feature>
<evidence type="ECO:0000256" key="2">
    <source>
        <dbReference type="ARBA" id="ARBA00022692"/>
    </source>
</evidence>
<feature type="transmembrane region" description="Helical" evidence="6">
    <location>
        <begin position="110"/>
        <end position="134"/>
    </location>
</feature>
<evidence type="ECO:0000256" key="5">
    <source>
        <dbReference type="ARBA" id="ARBA00023180"/>
    </source>
</evidence>
<gene>
    <name evidence="9" type="ORF">PYX00_005356</name>
</gene>
<organism evidence="9">
    <name type="scientific">Menopon gallinae</name>
    <name type="common">poultry shaft louse</name>
    <dbReference type="NCBI Taxonomy" id="328185"/>
    <lineage>
        <taxon>Eukaryota</taxon>
        <taxon>Metazoa</taxon>
        <taxon>Ecdysozoa</taxon>
        <taxon>Arthropoda</taxon>
        <taxon>Hexapoda</taxon>
        <taxon>Insecta</taxon>
        <taxon>Pterygota</taxon>
        <taxon>Neoptera</taxon>
        <taxon>Paraneoptera</taxon>
        <taxon>Psocodea</taxon>
        <taxon>Troctomorpha</taxon>
        <taxon>Phthiraptera</taxon>
        <taxon>Amblycera</taxon>
        <taxon>Menoponidae</taxon>
        <taxon>Menopon</taxon>
    </lineage>
</organism>
<keyword evidence="5" id="KW-0325">Glycoprotein</keyword>
<dbReference type="PROSITE" id="PS50259">
    <property type="entry name" value="G_PROTEIN_RECEP_F3_4"/>
    <property type="match status" value="1"/>
</dbReference>
<dbReference type="PRINTS" id="PR00248">
    <property type="entry name" value="GPCRMGR"/>
</dbReference>
<keyword evidence="4 6" id="KW-0472">Membrane</keyword>
<dbReference type="EMBL" id="JARGDH010000003">
    <property type="protein sequence ID" value="KAL0272349.1"/>
    <property type="molecule type" value="Genomic_DNA"/>
</dbReference>
<feature type="transmembrane region" description="Helical" evidence="6">
    <location>
        <begin position="313"/>
        <end position="332"/>
    </location>
</feature>
<feature type="transmembrane region" description="Helical" evidence="6">
    <location>
        <begin position="146"/>
        <end position="168"/>
    </location>
</feature>
<dbReference type="GO" id="GO:0004930">
    <property type="term" value="F:G protein-coupled receptor activity"/>
    <property type="evidence" value="ECO:0007669"/>
    <property type="project" value="InterPro"/>
</dbReference>
<feature type="domain" description="G-protein coupled receptors family 3 profile" evidence="8">
    <location>
        <begin position="148"/>
        <end position="385"/>
    </location>
</feature>
<evidence type="ECO:0000256" key="4">
    <source>
        <dbReference type="ARBA" id="ARBA00023136"/>
    </source>
</evidence>
<reference evidence="9" key="1">
    <citation type="journal article" date="2024" name="Gigascience">
        <title>Chromosome-level genome of the poultry shaft louse Menopon gallinae provides insight into the host-switching and adaptive evolution of parasitic lice.</title>
        <authorList>
            <person name="Xu Y."/>
            <person name="Ma L."/>
            <person name="Liu S."/>
            <person name="Liang Y."/>
            <person name="Liu Q."/>
            <person name="He Z."/>
            <person name="Tian L."/>
            <person name="Duan Y."/>
            <person name="Cai W."/>
            <person name="Li H."/>
            <person name="Song F."/>
        </authorList>
    </citation>
    <scope>NUCLEOTIDE SEQUENCE</scope>
    <source>
        <strain evidence="9">Cailab_2023a</strain>
    </source>
</reference>
<evidence type="ECO:0000256" key="7">
    <source>
        <dbReference type="SAM" id="SignalP"/>
    </source>
</evidence>
<dbReference type="InterPro" id="IPR000337">
    <property type="entry name" value="GPCR_3"/>
</dbReference>
<dbReference type="CDD" id="cd13953">
    <property type="entry name" value="7tm_classC_mGluR-like"/>
    <property type="match status" value="1"/>
</dbReference>
<dbReference type="AlphaFoldDB" id="A0AAW2HS95"/>
<dbReference type="InterPro" id="IPR017978">
    <property type="entry name" value="GPCR_3_C"/>
</dbReference>
<keyword evidence="2 6" id="KW-0812">Transmembrane</keyword>